<feature type="transmembrane region" description="Helical" evidence="1">
    <location>
        <begin position="20"/>
        <end position="38"/>
    </location>
</feature>
<gene>
    <name evidence="2" type="ORF">CO661_02200</name>
</gene>
<name>A0A2A6M723_RHIFR</name>
<evidence type="ECO:0000256" key="1">
    <source>
        <dbReference type="SAM" id="Phobius"/>
    </source>
</evidence>
<keyword evidence="1" id="KW-0472">Membrane</keyword>
<dbReference type="EMBL" id="NWTC01000001">
    <property type="protein sequence ID" value="PDT50455.1"/>
    <property type="molecule type" value="Genomic_DNA"/>
</dbReference>
<dbReference type="RefSeq" id="WP_042778383.1">
    <property type="nucleotide sequence ID" value="NZ_NWTC01000001.1"/>
</dbReference>
<reference evidence="2 3" key="1">
    <citation type="submission" date="2017-09" db="EMBL/GenBank/DDBJ databases">
        <title>Comparative genomics of rhizobia isolated from Phaseolus vulgaris in China.</title>
        <authorList>
            <person name="Tong W."/>
        </authorList>
    </citation>
    <scope>NUCLEOTIDE SEQUENCE [LARGE SCALE GENOMIC DNA]</scope>
    <source>
        <strain evidence="2 3">PCH1</strain>
    </source>
</reference>
<dbReference type="AlphaFoldDB" id="A0A2A6M723"/>
<organism evidence="2 3">
    <name type="scientific">Rhizobium fredii</name>
    <name type="common">Sinorhizobium fredii</name>
    <dbReference type="NCBI Taxonomy" id="380"/>
    <lineage>
        <taxon>Bacteria</taxon>
        <taxon>Pseudomonadati</taxon>
        <taxon>Pseudomonadota</taxon>
        <taxon>Alphaproteobacteria</taxon>
        <taxon>Hyphomicrobiales</taxon>
        <taxon>Rhizobiaceae</taxon>
        <taxon>Sinorhizobium/Ensifer group</taxon>
        <taxon>Sinorhizobium</taxon>
    </lineage>
</organism>
<protein>
    <recommendedName>
        <fullName evidence="4">SxtJ</fullName>
    </recommendedName>
</protein>
<accession>A0A2A6M723</accession>
<sequence>MNSSHEAFLEHAPEGPSNRSFGNTVGGILLAFVLARWLITGSLSFLLIGFAIIGGVLVILAFVSPDWLSLPNRLWTSLGLLLFRVVNPVVMLAIYITTFVPIGLLLRLRGHDPLGVSFDRSAGTYWKTRPPHEPEPATMRNQF</sequence>
<keyword evidence="1" id="KW-1133">Transmembrane helix</keyword>
<proteinExistence type="predicted"/>
<evidence type="ECO:0008006" key="4">
    <source>
        <dbReference type="Google" id="ProtNLM"/>
    </source>
</evidence>
<dbReference type="Proteomes" id="UP000220353">
    <property type="component" value="Unassembled WGS sequence"/>
</dbReference>
<evidence type="ECO:0000313" key="3">
    <source>
        <dbReference type="Proteomes" id="UP000220353"/>
    </source>
</evidence>
<comment type="caution">
    <text evidence="2">The sequence shown here is derived from an EMBL/GenBank/DDBJ whole genome shotgun (WGS) entry which is preliminary data.</text>
</comment>
<keyword evidence="1" id="KW-0812">Transmembrane</keyword>
<feature type="transmembrane region" description="Helical" evidence="1">
    <location>
        <begin position="85"/>
        <end position="106"/>
    </location>
</feature>
<feature type="transmembrane region" description="Helical" evidence="1">
    <location>
        <begin position="45"/>
        <end position="65"/>
    </location>
</feature>
<evidence type="ECO:0000313" key="2">
    <source>
        <dbReference type="EMBL" id="PDT50455.1"/>
    </source>
</evidence>